<protein>
    <submittedName>
        <fullName evidence="3">Molybdenum cofactor cytidylyltransferase</fullName>
    </submittedName>
</protein>
<feature type="domain" description="MobA-like NTP transferase" evidence="2">
    <location>
        <begin position="12"/>
        <end position="172"/>
    </location>
</feature>
<keyword evidence="3" id="KW-0548">Nucleotidyltransferase</keyword>
<dbReference type="GO" id="GO:0016779">
    <property type="term" value="F:nucleotidyltransferase activity"/>
    <property type="evidence" value="ECO:0007669"/>
    <property type="project" value="UniProtKB-KW"/>
</dbReference>
<reference evidence="3 4" key="1">
    <citation type="submission" date="2016-10" db="EMBL/GenBank/DDBJ databases">
        <authorList>
            <person name="de Groot N.N."/>
        </authorList>
    </citation>
    <scope>NUCLEOTIDE SEQUENCE [LARGE SCALE GENOMIC DNA]</scope>
    <source>
        <strain evidence="3 4">CGMCC 1.6848</strain>
    </source>
</reference>
<dbReference type="CDD" id="cd04182">
    <property type="entry name" value="GT_2_like_f"/>
    <property type="match status" value="1"/>
</dbReference>
<dbReference type="InterPro" id="IPR029044">
    <property type="entry name" value="Nucleotide-diphossugar_trans"/>
</dbReference>
<dbReference type="STRING" id="442341.SAMN04487959_1318"/>
<dbReference type="PANTHER" id="PTHR43777">
    <property type="entry name" value="MOLYBDENUM COFACTOR CYTIDYLYLTRANSFERASE"/>
    <property type="match status" value="1"/>
</dbReference>
<evidence type="ECO:0000256" key="1">
    <source>
        <dbReference type="ARBA" id="ARBA00022842"/>
    </source>
</evidence>
<keyword evidence="3" id="KW-0808">Transferase</keyword>
<proteinExistence type="predicted"/>
<keyword evidence="1" id="KW-0460">Magnesium</keyword>
<dbReference type="Gene3D" id="3.90.550.10">
    <property type="entry name" value="Spore Coat Polysaccharide Biosynthesis Protein SpsA, Chain A"/>
    <property type="match status" value="1"/>
</dbReference>
<evidence type="ECO:0000259" key="2">
    <source>
        <dbReference type="Pfam" id="PF12804"/>
    </source>
</evidence>
<dbReference type="Pfam" id="PF12804">
    <property type="entry name" value="NTP_transf_3"/>
    <property type="match status" value="1"/>
</dbReference>
<accession>A0A1I3GFD4</accession>
<evidence type="ECO:0000313" key="4">
    <source>
        <dbReference type="Proteomes" id="UP000199040"/>
    </source>
</evidence>
<evidence type="ECO:0000313" key="3">
    <source>
        <dbReference type="EMBL" id="SFI22196.1"/>
    </source>
</evidence>
<dbReference type="InterPro" id="IPR025877">
    <property type="entry name" value="MobA-like_NTP_Trfase"/>
</dbReference>
<keyword evidence="4" id="KW-1185">Reference proteome</keyword>
<name>A0A1I3GFD4_9GAMM</name>
<gene>
    <name evidence="3" type="ORF">SAMN04487959_1318</name>
</gene>
<dbReference type="EMBL" id="FOPY01000031">
    <property type="protein sequence ID" value="SFI22196.1"/>
    <property type="molecule type" value="Genomic_DNA"/>
</dbReference>
<dbReference type="RefSeq" id="WP_092850589.1">
    <property type="nucleotide sequence ID" value="NZ_FOPY01000031.1"/>
</dbReference>
<dbReference type="PANTHER" id="PTHR43777:SF1">
    <property type="entry name" value="MOLYBDENUM COFACTOR CYTIDYLYLTRANSFERASE"/>
    <property type="match status" value="1"/>
</dbReference>
<sequence length="197" mass="20926">MIDRHEPTRVIALVLAAGHSRRFGTDKRQARLADGRPLLSATLALATRCFAEVWIVVRQGERPAELSIGHAPHAVQAPSDAIGLGTSLASGVSALLEAQADAAAVAVMLGDMPWIQPATCQALARAASASRIVRPRHTGQTGHPVLFGRQFWSELAHLRGDRGAREVLKTHADACDFIDVDDPGILLDIDVPADLSG</sequence>
<dbReference type="AlphaFoldDB" id="A0A1I3GFD4"/>
<dbReference type="SUPFAM" id="SSF53448">
    <property type="entry name" value="Nucleotide-diphospho-sugar transferases"/>
    <property type="match status" value="1"/>
</dbReference>
<dbReference type="Proteomes" id="UP000199040">
    <property type="component" value="Unassembled WGS sequence"/>
</dbReference>
<organism evidence="3 4">
    <name type="scientific">Modicisalibacter xianhensis</name>
    <dbReference type="NCBI Taxonomy" id="442341"/>
    <lineage>
        <taxon>Bacteria</taxon>
        <taxon>Pseudomonadati</taxon>
        <taxon>Pseudomonadota</taxon>
        <taxon>Gammaproteobacteria</taxon>
        <taxon>Oceanospirillales</taxon>
        <taxon>Halomonadaceae</taxon>
        <taxon>Modicisalibacter</taxon>
    </lineage>
</organism>